<proteinExistence type="predicted"/>
<sequence>MPTQTLDQKTIALLVSTGGLREVRAVREGPAWALQCRIGQDWLAVRSARQELRLWSSLDTLERFCVAAGVRQLTIEL</sequence>
<dbReference type="OrthoDB" id="6901129at2"/>
<reference evidence="1 2" key="1">
    <citation type="journal article" date="2019" name="Syst. Appl. Microbiol.">
        <title>New species of pathogenic Pseudomonas isolated from citrus in Tunisia: Proposal of Pseudomonas kairouanensis sp. nov. and Pseudomonas nabeulensis sp. nov.</title>
        <authorList>
            <person name="Oueslati M."/>
            <person name="Mulet M."/>
            <person name="Gomila M."/>
            <person name="Berge O."/>
            <person name="Hajlaoui M.R."/>
            <person name="Lalucat J."/>
            <person name="Sadfi-Zouaoui N."/>
            <person name="Garcia-Valdes E."/>
        </authorList>
    </citation>
    <scope>NUCLEOTIDE SEQUENCE [LARGE SCALE GENOMIC DNA]</scope>
    <source>
        <strain evidence="1 2">KC12</strain>
    </source>
</reference>
<evidence type="ECO:0000313" key="1">
    <source>
        <dbReference type="EMBL" id="TFY84111.1"/>
    </source>
</evidence>
<name>A0A4Z0ACH2_9PSED</name>
<organism evidence="1 2">
    <name type="scientific">Pseudomonas kairouanensis</name>
    <dbReference type="NCBI Taxonomy" id="2293832"/>
    <lineage>
        <taxon>Bacteria</taxon>
        <taxon>Pseudomonadati</taxon>
        <taxon>Pseudomonadota</taxon>
        <taxon>Gammaproteobacteria</taxon>
        <taxon>Pseudomonadales</taxon>
        <taxon>Pseudomonadaceae</taxon>
        <taxon>Pseudomonas</taxon>
    </lineage>
</organism>
<evidence type="ECO:0000313" key="2">
    <source>
        <dbReference type="Proteomes" id="UP000297391"/>
    </source>
</evidence>
<accession>A0A4Z0ACH2</accession>
<protein>
    <submittedName>
        <fullName evidence="1">Uncharacterized protein</fullName>
    </submittedName>
</protein>
<keyword evidence="2" id="KW-1185">Reference proteome</keyword>
<dbReference type="AlphaFoldDB" id="A0A4Z0ACH2"/>
<comment type="caution">
    <text evidence="1">The sequence shown here is derived from an EMBL/GenBank/DDBJ whole genome shotgun (WGS) entry which is preliminary data.</text>
</comment>
<dbReference type="Proteomes" id="UP000297391">
    <property type="component" value="Unassembled WGS sequence"/>
</dbReference>
<dbReference type="EMBL" id="QUZU01000082">
    <property type="protein sequence ID" value="TFY84111.1"/>
    <property type="molecule type" value="Genomic_DNA"/>
</dbReference>
<gene>
    <name evidence="1" type="ORF">DYL59_30740</name>
</gene>